<keyword evidence="3" id="KW-1185">Reference proteome</keyword>
<reference evidence="2" key="1">
    <citation type="submission" date="2013-05" db="EMBL/GenBank/DDBJ databases">
        <authorList>
            <person name="Yim A.K.Y."/>
            <person name="Chan T.F."/>
            <person name="Ji K.M."/>
            <person name="Liu X.Y."/>
            <person name="Zhou J.W."/>
            <person name="Li R.Q."/>
            <person name="Yang K.Y."/>
            <person name="Li J."/>
            <person name="Li M."/>
            <person name="Law P.T.W."/>
            <person name="Wu Y.L."/>
            <person name="Cai Z.L."/>
            <person name="Qin H."/>
            <person name="Bao Y."/>
            <person name="Leung R.K.K."/>
            <person name="Ng P.K.S."/>
            <person name="Zou J."/>
            <person name="Zhong X.J."/>
            <person name="Ran P.X."/>
            <person name="Zhong N.S."/>
            <person name="Liu Z.G."/>
            <person name="Tsui S.K.W."/>
        </authorList>
    </citation>
    <scope>NUCLEOTIDE SEQUENCE</scope>
    <source>
        <strain evidence="2">Derf</strain>
        <tissue evidence="2">Whole organism</tissue>
    </source>
</reference>
<proteinExistence type="predicted"/>
<name>A0A922L333_DERFA</name>
<dbReference type="AlphaFoldDB" id="A0A922L333"/>
<organism evidence="2 3">
    <name type="scientific">Dermatophagoides farinae</name>
    <name type="common">American house dust mite</name>
    <dbReference type="NCBI Taxonomy" id="6954"/>
    <lineage>
        <taxon>Eukaryota</taxon>
        <taxon>Metazoa</taxon>
        <taxon>Ecdysozoa</taxon>
        <taxon>Arthropoda</taxon>
        <taxon>Chelicerata</taxon>
        <taxon>Arachnida</taxon>
        <taxon>Acari</taxon>
        <taxon>Acariformes</taxon>
        <taxon>Sarcoptiformes</taxon>
        <taxon>Astigmata</taxon>
        <taxon>Psoroptidia</taxon>
        <taxon>Analgoidea</taxon>
        <taxon>Pyroglyphidae</taxon>
        <taxon>Dermatophagoidinae</taxon>
        <taxon>Dermatophagoides</taxon>
    </lineage>
</organism>
<evidence type="ECO:0000313" key="2">
    <source>
        <dbReference type="EMBL" id="KAH9506726.1"/>
    </source>
</evidence>
<gene>
    <name evidence="2" type="ORF">DERF_011443</name>
</gene>
<evidence type="ECO:0000313" key="3">
    <source>
        <dbReference type="Proteomes" id="UP000790347"/>
    </source>
</evidence>
<accession>A0A922L333</accession>
<protein>
    <submittedName>
        <fullName evidence="2">Uncharacterized protein</fullName>
    </submittedName>
</protein>
<sequence length="81" mass="9567">MNSDVHQNEQQQQQELKKRNKKSRCSKYQSLCISPQANSEFISVRSMCVEANQQPQGKKRRLKSRIKQTNLIDRYLSQLNN</sequence>
<reference evidence="2" key="2">
    <citation type="journal article" date="2022" name="Res Sq">
        <title>Comparative Genomics Reveals Insights into the Divergent Evolution of Astigmatic Mites and Household Pest Adaptations.</title>
        <authorList>
            <person name="Xiong Q."/>
            <person name="Wan A.T.-Y."/>
            <person name="Liu X.-Y."/>
            <person name="Fung C.S.-H."/>
            <person name="Xiao X."/>
            <person name="Malainual N."/>
            <person name="Hou J."/>
            <person name="Wang L."/>
            <person name="Wang M."/>
            <person name="Yang K."/>
            <person name="Cui Y."/>
            <person name="Leung E."/>
            <person name="Nong W."/>
            <person name="Shin S.-K."/>
            <person name="Au S."/>
            <person name="Jeong K.Y."/>
            <person name="Chew F.T."/>
            <person name="Hui J."/>
            <person name="Leung T.F."/>
            <person name="Tungtrongchitr A."/>
            <person name="Zhong N."/>
            <person name="Liu Z."/>
            <person name="Tsui S."/>
        </authorList>
    </citation>
    <scope>NUCLEOTIDE SEQUENCE</scope>
    <source>
        <strain evidence="2">Derf</strain>
        <tissue evidence="2">Whole organism</tissue>
    </source>
</reference>
<dbReference type="EMBL" id="ASGP02000005">
    <property type="protein sequence ID" value="KAH9506726.1"/>
    <property type="molecule type" value="Genomic_DNA"/>
</dbReference>
<evidence type="ECO:0000256" key="1">
    <source>
        <dbReference type="SAM" id="MobiDB-lite"/>
    </source>
</evidence>
<comment type="caution">
    <text evidence="2">The sequence shown here is derived from an EMBL/GenBank/DDBJ whole genome shotgun (WGS) entry which is preliminary data.</text>
</comment>
<feature type="region of interest" description="Disordered" evidence="1">
    <location>
        <begin position="1"/>
        <end position="24"/>
    </location>
</feature>
<dbReference type="Proteomes" id="UP000790347">
    <property type="component" value="Unassembled WGS sequence"/>
</dbReference>